<dbReference type="Proteomes" id="UP000076394">
    <property type="component" value="Chromosome"/>
</dbReference>
<gene>
    <name evidence="3" type="ORF">C1G86_0007</name>
    <name evidence="2" type="ORF">C1G87_0042</name>
    <name evidence="1" type="ORF">Dm11a5_1546</name>
</gene>
<name>A0A142VC80_9CHLR</name>
<sequence length="38" mass="4336">MLFRIAKTLFSHAIFILHASALIINYPPIDKNICLSIH</sequence>
<reference evidence="5 6" key="2">
    <citation type="submission" date="2018-05" db="EMBL/GenBank/DDBJ databases">
        <title>Draft genome sequences of Dehalococcoides mccartyi strains RC and KS.</title>
        <authorList>
            <person name="Higgins S.A."/>
            <person name="Padilla-Crespo E."/>
            <person name="Loeffler F.E."/>
        </authorList>
    </citation>
    <scope>NUCLEOTIDE SEQUENCE [LARGE SCALE GENOMIC DNA]</scope>
    <source>
        <strain evidence="3 5">KS</strain>
        <strain evidence="2 6">RC</strain>
    </source>
</reference>
<evidence type="ECO:0000313" key="4">
    <source>
        <dbReference type="Proteomes" id="UP000076394"/>
    </source>
</evidence>
<dbReference type="EMBL" id="QGLD01000001">
    <property type="protein sequence ID" value="RAL71083.1"/>
    <property type="molecule type" value="Genomic_DNA"/>
</dbReference>
<evidence type="ECO:0000313" key="3">
    <source>
        <dbReference type="EMBL" id="RAL71083.1"/>
    </source>
</evidence>
<evidence type="ECO:0000313" key="2">
    <source>
        <dbReference type="EMBL" id="RAL69903.1"/>
    </source>
</evidence>
<dbReference type="EMBL" id="QGLC01000001">
    <property type="protein sequence ID" value="RAL69903.1"/>
    <property type="molecule type" value="Genomic_DNA"/>
</dbReference>
<evidence type="ECO:0000313" key="1">
    <source>
        <dbReference type="EMBL" id="AMU87372.1"/>
    </source>
</evidence>
<accession>A0A142VC80</accession>
<reference evidence="1 4" key="1">
    <citation type="submission" date="2015-03" db="EMBL/GenBank/DDBJ databases">
        <title>Genomic characterization of Dehalococcoides mccartyi strain 11a5, an unusal plasmid-containing chloroethene dechlorinator.</title>
        <authorList>
            <person name="Zhao S."/>
            <person name="Ding C."/>
            <person name="He J."/>
        </authorList>
    </citation>
    <scope>NUCLEOTIDE SEQUENCE [LARGE SCALE GENOMIC DNA]</scope>
    <source>
        <strain evidence="1 4">11a5</strain>
    </source>
</reference>
<dbReference type="Proteomes" id="UP000249146">
    <property type="component" value="Unassembled WGS sequence"/>
</dbReference>
<proteinExistence type="predicted"/>
<evidence type="ECO:0000313" key="5">
    <source>
        <dbReference type="Proteomes" id="UP000248786"/>
    </source>
</evidence>
<dbReference type="EMBL" id="CP011127">
    <property type="protein sequence ID" value="AMU87372.1"/>
    <property type="molecule type" value="Genomic_DNA"/>
</dbReference>
<protein>
    <submittedName>
        <fullName evidence="1">Uncharacterized protein</fullName>
    </submittedName>
</protein>
<organism evidence="1 4">
    <name type="scientific">Dehalococcoides mccartyi</name>
    <dbReference type="NCBI Taxonomy" id="61435"/>
    <lineage>
        <taxon>Bacteria</taxon>
        <taxon>Bacillati</taxon>
        <taxon>Chloroflexota</taxon>
        <taxon>Dehalococcoidia</taxon>
        <taxon>Dehalococcoidales</taxon>
        <taxon>Dehalococcoidaceae</taxon>
        <taxon>Dehalococcoides</taxon>
    </lineage>
</organism>
<dbReference type="AlphaFoldDB" id="A0A142VC80"/>
<dbReference type="Proteomes" id="UP000248786">
    <property type="component" value="Unassembled WGS sequence"/>
</dbReference>
<evidence type="ECO:0000313" key="6">
    <source>
        <dbReference type="Proteomes" id="UP000249146"/>
    </source>
</evidence>
<dbReference type="PATRIC" id="fig|61435.8.peg.1539"/>